<dbReference type="EMBL" id="JH226136">
    <property type="protein sequence ID" value="EHY60460.1"/>
    <property type="molecule type" value="Genomic_DNA"/>
</dbReference>
<dbReference type="RefSeq" id="XP_009160922.1">
    <property type="nucleotide sequence ID" value="XM_009162674.1"/>
</dbReference>
<accession>H6C8N2</accession>
<proteinExistence type="predicted"/>
<dbReference type="AlphaFoldDB" id="H6C8N2"/>
<dbReference type="VEuPathDB" id="FungiDB:HMPREF1120_08422"/>
<dbReference type="GeneID" id="20313061"/>
<gene>
    <name evidence="2" type="ORF">HMPREF1120_08422</name>
</gene>
<dbReference type="RefSeq" id="XP_009160921.1">
    <property type="nucleotide sequence ID" value="XM_009162673.1"/>
</dbReference>
<keyword evidence="3" id="KW-1185">Reference proteome</keyword>
<protein>
    <submittedName>
        <fullName evidence="2">Uncharacterized protein</fullName>
    </submittedName>
</protein>
<sequence length="119" mass="13411">MASQTIYGDTERQRPNPMQPRPLFVTLTLEEQTPSADEVPSLSVVDATLRSAAQRVRSPLASSNKGPKCASMQWPVRRAVNLKFEQRGWMRNTACAGSMQQEISNHDPHFRLVKFLLES</sequence>
<dbReference type="Proteomes" id="UP000007304">
    <property type="component" value="Unassembled WGS sequence"/>
</dbReference>
<feature type="region of interest" description="Disordered" evidence="1">
    <location>
        <begin position="1"/>
        <end position="20"/>
    </location>
</feature>
<evidence type="ECO:0000256" key="1">
    <source>
        <dbReference type="SAM" id="MobiDB-lite"/>
    </source>
</evidence>
<evidence type="ECO:0000313" key="3">
    <source>
        <dbReference type="Proteomes" id="UP000007304"/>
    </source>
</evidence>
<evidence type="ECO:0000313" key="2">
    <source>
        <dbReference type="EMBL" id="EHY60461.1"/>
    </source>
</evidence>
<name>H6C8N2_EXODN</name>
<dbReference type="EMBL" id="JH226136">
    <property type="protein sequence ID" value="EHY60461.1"/>
    <property type="molecule type" value="Genomic_DNA"/>
</dbReference>
<organism evidence="2 3">
    <name type="scientific">Exophiala dermatitidis (strain ATCC 34100 / CBS 525.76 / NIH/UT8656)</name>
    <name type="common">Black yeast</name>
    <name type="synonym">Wangiella dermatitidis</name>
    <dbReference type="NCBI Taxonomy" id="858893"/>
    <lineage>
        <taxon>Eukaryota</taxon>
        <taxon>Fungi</taxon>
        <taxon>Dikarya</taxon>
        <taxon>Ascomycota</taxon>
        <taxon>Pezizomycotina</taxon>
        <taxon>Eurotiomycetes</taxon>
        <taxon>Chaetothyriomycetidae</taxon>
        <taxon>Chaetothyriales</taxon>
        <taxon>Herpotrichiellaceae</taxon>
        <taxon>Exophiala</taxon>
    </lineage>
</organism>
<dbReference type="HOGENOM" id="CLU_2061491_0_0_1"/>
<reference evidence="2" key="1">
    <citation type="submission" date="2011-07" db="EMBL/GenBank/DDBJ databases">
        <title>The Genome Sequence of Exophiala (Wangiella) dermatitidis NIH/UT8656.</title>
        <authorList>
            <consortium name="The Broad Institute Genome Sequencing Platform"/>
            <person name="Cuomo C."/>
            <person name="Wang Z."/>
            <person name="Hunicke-Smith S."/>
            <person name="Szanislo P.J."/>
            <person name="Earl A."/>
            <person name="Young S.K."/>
            <person name="Zeng Q."/>
            <person name="Gargeya S."/>
            <person name="Fitzgerald M."/>
            <person name="Haas B."/>
            <person name="Abouelleil A."/>
            <person name="Alvarado L."/>
            <person name="Arachchi H.M."/>
            <person name="Berlin A."/>
            <person name="Brown A."/>
            <person name="Chapman S.B."/>
            <person name="Chen Z."/>
            <person name="Dunbar C."/>
            <person name="Freedman E."/>
            <person name="Gearin G."/>
            <person name="Gellesch M."/>
            <person name="Goldberg J."/>
            <person name="Griggs A."/>
            <person name="Gujja S."/>
            <person name="Heiman D."/>
            <person name="Howarth C."/>
            <person name="Larson L."/>
            <person name="Lui A."/>
            <person name="MacDonald P.J.P."/>
            <person name="Montmayeur A."/>
            <person name="Murphy C."/>
            <person name="Neiman D."/>
            <person name="Pearson M."/>
            <person name="Priest M."/>
            <person name="Roberts A."/>
            <person name="Saif S."/>
            <person name="Shea T."/>
            <person name="Shenoy N."/>
            <person name="Sisk P."/>
            <person name="Stolte C."/>
            <person name="Sykes S."/>
            <person name="Wortman J."/>
            <person name="Nusbaum C."/>
            <person name="Birren B."/>
        </authorList>
    </citation>
    <scope>NUCLEOTIDE SEQUENCE</scope>
    <source>
        <strain evidence="2">NIH/UT8656</strain>
    </source>
</reference>